<evidence type="ECO:0000313" key="8">
    <source>
        <dbReference type="Proteomes" id="UP000176604"/>
    </source>
</evidence>
<evidence type="ECO:0000256" key="2">
    <source>
        <dbReference type="ARBA" id="ARBA00022525"/>
    </source>
</evidence>
<keyword evidence="2" id="KW-0964">Secreted</keyword>
<feature type="domain" description="SD-repeat containing protein B" evidence="5">
    <location>
        <begin position="561"/>
        <end position="630"/>
    </location>
</feature>
<dbReference type="STRING" id="1802397.A3J43_00675"/>
<feature type="compositionally biased region" description="Pro residues" evidence="4">
    <location>
        <begin position="798"/>
        <end position="818"/>
    </location>
</feature>
<accession>A0A1F7UJL6</accession>
<feature type="domain" description="SD-repeat containing protein B" evidence="5">
    <location>
        <begin position="658"/>
        <end position="726"/>
    </location>
</feature>
<feature type="domain" description="SD-repeat containing protein B" evidence="5">
    <location>
        <begin position="459"/>
        <end position="526"/>
    </location>
</feature>
<dbReference type="Gene3D" id="2.60.40.10">
    <property type="entry name" value="Immunoglobulins"/>
    <property type="match status" value="3"/>
</dbReference>
<sequence>MQAIPPLKAQTGTRGNLPDKLARLARSPFGQHYSSKSAGSYRKKGLSESSTLPQRHSAVGISNFGIPIRKLWLIGAALVLISLAVATTTYAAEVIVDDGDAGYADTGWSSATDQGYPLDPGMDVRFTADGDGSQIATWTPAIPATGPYAVYVSWTTHSNRATNAPYTINHAGGPSGFTVNQELLADQATAGGSGQWSDWYLAGTFTFNAGSSHTIVLNNNADEYVIADAVRLVSVSSDVSGRKFEDLDGNGVMNGSETGLEGWTIVAAESFQSFSVDSNDTVGMTSNVLANGEVYLVRVGGTYDAGDTITADAKYSVRPPNIYWTDSVQNYTSYGPELLDLQVDGVSPDWGPYNTGHVYWLNVLGAGAGLTFKVNDIGYPNVGSLTVDIYHAIAQTLTDVDGLYAMTGIPSANFIVAEIPQTGWLQTAPGGGFYAVSAAGAYANFDFGNQKTPSISGMKFDDTNGNGIKDPNDPGLPDWRIRMRDMTTNLVTTRDTDANGAYAFENLPPGQYRLTERQEDGWVETLPVSPNRYDVTLAQGQQETNKDFGNFKLFEIHGIKYEDVDGSGAFDALEPLLENWEITLTTPTTTLTAFTDSNGAYSFTGLGPGLYTLTETLQAGWGQSEPSEGSWDIEGQSGAVFEGANFGNYRFASIRGRKYRDDNFNGVRNAGDPYLGGWTIELTSLRDGTKQTAVTKANNPNKGSYAFTNLRPGSYLVREMLQRGWMPVNPAMTYHRVTVISDQALEDVNFGNNTIRNYAIWRISNPSSFVSPLTIQGNQAVVPQFEEAAPQEGDAAVPPNPPSIDVPHLTPPTPPELPKVPKEPPVNGREIARKVLESIKRWLPNNF</sequence>
<dbReference type="GO" id="GO:0005576">
    <property type="term" value="C:extracellular region"/>
    <property type="evidence" value="ECO:0007669"/>
    <property type="project" value="UniProtKB-SubCell"/>
</dbReference>
<dbReference type="Pfam" id="PF25275">
    <property type="entry name" value="Golvesin_C"/>
    <property type="match status" value="1"/>
</dbReference>
<evidence type="ECO:0000256" key="1">
    <source>
        <dbReference type="ARBA" id="ARBA00004613"/>
    </source>
</evidence>
<proteinExistence type="predicted"/>
<comment type="caution">
    <text evidence="7">The sequence shown here is derived from an EMBL/GenBank/DDBJ whole genome shotgun (WGS) entry which is preliminary data.</text>
</comment>
<evidence type="ECO:0000313" key="7">
    <source>
        <dbReference type="EMBL" id="OGL78470.1"/>
    </source>
</evidence>
<feature type="region of interest" description="Disordered" evidence="4">
    <location>
        <begin position="30"/>
        <end position="49"/>
    </location>
</feature>
<evidence type="ECO:0000259" key="6">
    <source>
        <dbReference type="Pfam" id="PF25275"/>
    </source>
</evidence>
<dbReference type="SUPFAM" id="SSF117074">
    <property type="entry name" value="Hypothetical protein PA1324"/>
    <property type="match status" value="3"/>
</dbReference>
<dbReference type="PANTHER" id="PTHR23303">
    <property type="entry name" value="CARBOXYPEPTIDASE REGULATORY REGION-CONTAINING"/>
    <property type="match status" value="1"/>
</dbReference>
<dbReference type="InterPro" id="IPR051417">
    <property type="entry name" value="SDr/BOS_complex"/>
</dbReference>
<comment type="subcellular location">
    <subcellularLocation>
        <location evidence="1">Secreted</location>
    </subcellularLocation>
</comment>
<evidence type="ECO:0008006" key="9">
    <source>
        <dbReference type="Google" id="ProtNLM"/>
    </source>
</evidence>
<dbReference type="InterPro" id="IPR033803">
    <property type="entry name" value="CBD-like_Golvesin-Xly"/>
</dbReference>
<dbReference type="Proteomes" id="UP000176604">
    <property type="component" value="Unassembled WGS sequence"/>
</dbReference>
<protein>
    <recommendedName>
        <fullName evidence="9">SD-repeat containing protein B domain-containing protein</fullName>
    </recommendedName>
</protein>
<evidence type="ECO:0000256" key="4">
    <source>
        <dbReference type="SAM" id="MobiDB-lite"/>
    </source>
</evidence>
<dbReference type="AlphaFoldDB" id="A0A1F7UJL6"/>
<dbReference type="InterPro" id="IPR013783">
    <property type="entry name" value="Ig-like_fold"/>
</dbReference>
<reference evidence="7 8" key="1">
    <citation type="journal article" date="2016" name="Nat. Commun.">
        <title>Thousands of microbial genomes shed light on interconnected biogeochemical processes in an aquifer system.</title>
        <authorList>
            <person name="Anantharaman K."/>
            <person name="Brown C.T."/>
            <person name="Hug L.A."/>
            <person name="Sharon I."/>
            <person name="Castelle C.J."/>
            <person name="Probst A.J."/>
            <person name="Thomas B.C."/>
            <person name="Singh A."/>
            <person name="Wilkins M.J."/>
            <person name="Karaoz U."/>
            <person name="Brodie E.L."/>
            <person name="Williams K.H."/>
            <person name="Hubbard S.S."/>
            <person name="Banfield J.F."/>
        </authorList>
    </citation>
    <scope>NUCLEOTIDE SEQUENCE [LARGE SCALE GENOMIC DNA]</scope>
</reference>
<feature type="domain" description="Golvesin/Xly CBD-like" evidence="6">
    <location>
        <begin position="94"/>
        <end position="233"/>
    </location>
</feature>
<dbReference type="InterPro" id="IPR033764">
    <property type="entry name" value="Sdr_B"/>
</dbReference>
<dbReference type="Pfam" id="PF17210">
    <property type="entry name" value="SdrD_B"/>
    <property type="match status" value="3"/>
</dbReference>
<evidence type="ECO:0000256" key="3">
    <source>
        <dbReference type="ARBA" id="ARBA00022729"/>
    </source>
</evidence>
<name>A0A1F7UJL6_9BACT</name>
<gene>
    <name evidence="7" type="ORF">A3J43_00675</name>
</gene>
<evidence type="ECO:0000259" key="5">
    <source>
        <dbReference type="Pfam" id="PF17210"/>
    </source>
</evidence>
<organism evidence="7 8">
    <name type="scientific">Candidatus Uhrbacteria bacterium RIFCSPHIGHO2_12_FULL_54_23</name>
    <dbReference type="NCBI Taxonomy" id="1802397"/>
    <lineage>
        <taxon>Bacteria</taxon>
        <taxon>Candidatus Uhriibacteriota</taxon>
    </lineage>
</organism>
<feature type="region of interest" description="Disordered" evidence="4">
    <location>
        <begin position="790"/>
        <end position="828"/>
    </location>
</feature>
<dbReference type="EMBL" id="MGEF01000031">
    <property type="protein sequence ID" value="OGL78470.1"/>
    <property type="molecule type" value="Genomic_DNA"/>
</dbReference>
<keyword evidence="3" id="KW-0732">Signal</keyword>